<feature type="region of interest" description="Disordered" evidence="2">
    <location>
        <begin position="16"/>
        <end position="51"/>
    </location>
</feature>
<feature type="coiled-coil region" evidence="1">
    <location>
        <begin position="136"/>
        <end position="240"/>
    </location>
</feature>
<feature type="coiled-coil region" evidence="1">
    <location>
        <begin position="314"/>
        <end position="362"/>
    </location>
</feature>
<reference evidence="3" key="1">
    <citation type="submission" date="2025-08" db="UniProtKB">
        <authorList>
            <consortium name="Ensembl"/>
        </authorList>
    </citation>
    <scope>IDENTIFICATION</scope>
</reference>
<sequence length="607" mass="69620">MESDIKVNEHFKSQFKAYQEQQQRRLQNLMERKKEKQNSQKGDNGNSKETFRIPNDLNLFETRQPVNEDDGKRLLEDQLREVRDENCRLYKLVTEKDFEIKQLQKKIQEDRLALSGTSGLAGDVAAMKIVELAKKNREITAETESEKTKVKQLNNKVKELERELQIAVEKIHSLDGSDAGIKKSTLKMIEGNLAESPKVKALQEKLTTANFKVVEYRNQLQSAKQELKMTQKLLANEVGEDVNIQSLVTNSGSWRGRAQQILVLQSKVRELENQLCQNKTRTSLSEADEELLALTDPRKLSAQEKNLLKIRSLEKEKKETLEKLTGQYDALQKSHEEVKKKLDASKARNKILCNEVKILKEQIITLLEKGKHDDELIDALLIQQKQMQEILKHLSQKDEKNKESQEMLGQHLNSEIPKKNCLIEQLRQMVVEREAKVKELEEEIEQLTLQVDSQKKLARGAPFVIILDLFLPLSTVSEMGHTLVESAATELAGTGSPDLKVLQTQLTEHKALCQAAEVERDRLLELVTVLQKRVEEGSDKVWKAEKRLQEEQQRCVVLEQQLEKLQMDPGRNTSAQKPPLRSKTGEVEHALTTVHLLFHLCWCLVPP</sequence>
<dbReference type="InterPro" id="IPR038929">
    <property type="entry name" value="CCDC13"/>
</dbReference>
<dbReference type="PANTHER" id="PTHR31935">
    <property type="entry name" value="COILED-COIL DOMAIN-CONTAINING PROTEIN 13"/>
    <property type="match status" value="1"/>
</dbReference>
<keyword evidence="1" id="KW-0175">Coiled coil</keyword>
<feature type="coiled-coil region" evidence="1">
    <location>
        <begin position="423"/>
        <end position="457"/>
    </location>
</feature>
<dbReference type="PANTHER" id="PTHR31935:SF1">
    <property type="entry name" value="COILED-COIL DOMAIN-CONTAINING PROTEIN 13"/>
    <property type="match status" value="1"/>
</dbReference>
<reference evidence="3" key="2">
    <citation type="submission" date="2025-09" db="UniProtKB">
        <authorList>
            <consortium name="Ensembl"/>
        </authorList>
    </citation>
    <scope>IDENTIFICATION</scope>
</reference>
<proteinExistence type="predicted"/>
<dbReference type="Ensembl" id="ENSBOBT00000003477.1">
    <property type="protein sequence ID" value="ENSBOBP00000003388.1"/>
    <property type="gene ID" value="ENSBOBG00000002001.1"/>
</dbReference>
<evidence type="ECO:0000256" key="2">
    <source>
        <dbReference type="SAM" id="MobiDB-lite"/>
    </source>
</evidence>
<dbReference type="AlphaFoldDB" id="A0A8C0EFK5"/>
<organism evidence="3 4">
    <name type="scientific">Bubo bubo</name>
    <name type="common">Eurasian eagle-owl</name>
    <name type="synonym">Strix bubo</name>
    <dbReference type="NCBI Taxonomy" id="30461"/>
    <lineage>
        <taxon>Eukaryota</taxon>
        <taxon>Metazoa</taxon>
        <taxon>Chordata</taxon>
        <taxon>Craniata</taxon>
        <taxon>Vertebrata</taxon>
        <taxon>Euteleostomi</taxon>
        <taxon>Archelosauria</taxon>
        <taxon>Archosauria</taxon>
        <taxon>Dinosauria</taxon>
        <taxon>Saurischia</taxon>
        <taxon>Theropoda</taxon>
        <taxon>Coelurosauria</taxon>
        <taxon>Aves</taxon>
        <taxon>Neognathae</taxon>
        <taxon>Neoaves</taxon>
        <taxon>Telluraves</taxon>
        <taxon>Strigiformes</taxon>
        <taxon>Strigidae</taxon>
        <taxon>Bubo</taxon>
    </lineage>
</organism>
<dbReference type="GO" id="GO:1905515">
    <property type="term" value="P:non-motile cilium assembly"/>
    <property type="evidence" value="ECO:0007669"/>
    <property type="project" value="TreeGrafter"/>
</dbReference>
<keyword evidence="4" id="KW-1185">Reference proteome</keyword>
<evidence type="ECO:0000256" key="1">
    <source>
        <dbReference type="SAM" id="Coils"/>
    </source>
</evidence>
<dbReference type="GO" id="GO:0034451">
    <property type="term" value="C:centriolar satellite"/>
    <property type="evidence" value="ECO:0007669"/>
    <property type="project" value="TreeGrafter"/>
</dbReference>
<accession>A0A8C0EFK5</accession>
<protein>
    <recommendedName>
        <fullName evidence="5">Coiled-coil domain-containing protein 13</fullName>
    </recommendedName>
</protein>
<feature type="coiled-coil region" evidence="1">
    <location>
        <begin position="499"/>
        <end position="568"/>
    </location>
</feature>
<evidence type="ECO:0000313" key="3">
    <source>
        <dbReference type="Ensembl" id="ENSBOBP00000003388.1"/>
    </source>
</evidence>
<dbReference type="Proteomes" id="UP000694567">
    <property type="component" value="Unplaced"/>
</dbReference>
<feature type="compositionally biased region" description="Polar residues" evidence="2">
    <location>
        <begin position="39"/>
        <end position="48"/>
    </location>
</feature>
<dbReference type="GO" id="GO:0031122">
    <property type="term" value="P:cytoplasmic microtubule organization"/>
    <property type="evidence" value="ECO:0007669"/>
    <property type="project" value="TreeGrafter"/>
</dbReference>
<name>A0A8C0EFK5_BUBBB</name>
<evidence type="ECO:0000313" key="4">
    <source>
        <dbReference type="Proteomes" id="UP000694567"/>
    </source>
</evidence>
<evidence type="ECO:0008006" key="5">
    <source>
        <dbReference type="Google" id="ProtNLM"/>
    </source>
</evidence>